<evidence type="ECO:0000313" key="1">
    <source>
        <dbReference type="EMBL" id="MCT7378180.1"/>
    </source>
</evidence>
<reference evidence="1 2" key="1">
    <citation type="submission" date="2022-09" db="EMBL/GenBank/DDBJ databases">
        <title>Chelativorans salina sp. nov., a novel slightly halophilic bacterium isolated from a saline lake sediment enrichment.</title>
        <authorList>
            <person name="Gao L."/>
            <person name="Fang B.-Z."/>
            <person name="Li W.-J."/>
        </authorList>
    </citation>
    <scope>NUCLEOTIDE SEQUENCE [LARGE SCALE GENOMIC DNA]</scope>
    <source>
        <strain evidence="1 2">EGI FJ00035</strain>
    </source>
</reference>
<accession>A0ABT2LUH4</accession>
<comment type="caution">
    <text evidence="1">The sequence shown here is derived from an EMBL/GenBank/DDBJ whole genome shotgun (WGS) entry which is preliminary data.</text>
</comment>
<protein>
    <submittedName>
        <fullName evidence="1">Uncharacterized protein</fullName>
    </submittedName>
</protein>
<name>A0ABT2LUH4_9HYPH</name>
<dbReference type="EMBL" id="JAOCZP010000011">
    <property type="protein sequence ID" value="MCT7378180.1"/>
    <property type="molecule type" value="Genomic_DNA"/>
</dbReference>
<evidence type="ECO:0000313" key="2">
    <source>
        <dbReference type="Proteomes" id="UP001320831"/>
    </source>
</evidence>
<proteinExistence type="predicted"/>
<keyword evidence="2" id="KW-1185">Reference proteome</keyword>
<dbReference type="Proteomes" id="UP001320831">
    <property type="component" value="Unassembled WGS sequence"/>
</dbReference>
<organism evidence="1 2">
    <name type="scientific">Chelativorans salis</name>
    <dbReference type="NCBI Taxonomy" id="2978478"/>
    <lineage>
        <taxon>Bacteria</taxon>
        <taxon>Pseudomonadati</taxon>
        <taxon>Pseudomonadota</taxon>
        <taxon>Alphaproteobacteria</taxon>
        <taxon>Hyphomicrobiales</taxon>
        <taxon>Phyllobacteriaceae</taxon>
        <taxon>Chelativorans</taxon>
    </lineage>
</organism>
<sequence>MSDETGKRWSDAGSGTRECWLEAAQEFHDIIEAPSWRTHLQAGTIH</sequence>
<dbReference type="RefSeq" id="WP_260907013.1">
    <property type="nucleotide sequence ID" value="NZ_JAOCZP010000011.1"/>
</dbReference>
<gene>
    <name evidence="1" type="ORF">N5A92_24505</name>
</gene>